<dbReference type="OrthoDB" id="5501263at2"/>
<feature type="domain" description="NACHT" evidence="1">
    <location>
        <begin position="172"/>
        <end position="295"/>
    </location>
</feature>
<dbReference type="Pfam" id="PF00805">
    <property type="entry name" value="Pentapeptide"/>
    <property type="match status" value="1"/>
</dbReference>
<organism evidence="2">
    <name type="scientific">Geobacter sp. (strain M21)</name>
    <dbReference type="NCBI Taxonomy" id="443144"/>
    <lineage>
        <taxon>Bacteria</taxon>
        <taxon>Pseudomonadati</taxon>
        <taxon>Thermodesulfobacteriota</taxon>
        <taxon>Desulfuromonadia</taxon>
        <taxon>Geobacterales</taxon>
        <taxon>Geobacteraceae</taxon>
        <taxon>Geobacter</taxon>
    </lineage>
</organism>
<dbReference type="Gene3D" id="3.40.50.300">
    <property type="entry name" value="P-loop containing nucleotide triphosphate hydrolases"/>
    <property type="match status" value="1"/>
</dbReference>
<dbReference type="InterPro" id="IPR051082">
    <property type="entry name" value="Pentapeptide-BTB/POZ_domain"/>
</dbReference>
<dbReference type="InterPro" id="IPR027417">
    <property type="entry name" value="P-loop_NTPase"/>
</dbReference>
<dbReference type="PROSITE" id="PS50837">
    <property type="entry name" value="NACHT"/>
    <property type="match status" value="1"/>
</dbReference>
<sequence>MQFTATTLPEAIKSLFEINHYRVEGPLQIHGAEIDLVARNLSDPFAAPVYIEATVEYVDNDKYGKDVGKLAMIAEIEPDAKRLIVSSSGFTLPVKERAAKTRIMTMTYDELFASFEKFERYISLFSGETEEAAVLEALSNIYEEPYFDDHHGKDLATAYLDEWKAAEKDSKGWLVITGEYGTGKTALTKILQYRWLKEYKANPQLPLPLRLELREFTKQFDARGLLHHFLDSNNLGHVSVDFVLSLIKSGRAILLLDGYDEMAQYLHARERRTCLEALAELSTGGAKGILTSRPNYFTEAEELQVFEILYSSFQQGQLLLTKDSKSVLEQEKQVDDLLEQFIDRYERSLSDLSHEQTVALISRVLDHDEEGKIAVLNLLKRIFRSIEGNDALSLSGKPVIVSYLLDVVEELKSSSSNQLSDGITEWQVYRLIVDQLMMRDFKRCPDILPAARRDFLRKVAMFLSKRENALIDQNSFKDLISKEFKKELGRLPPEARSHHLEKLFADLRASATLTRSTRHEVEGWKFSHNSLREYLVAEYLLAGLQQKDIVLERVPISDAMRIFVASIDSDSKNDFLKSMTALWQNSNSKMDRGKGQLLTLLWEGLLSIFQKEQDPAALCLKAVASEPPQLQHIELDKLELSSERHPAALKGANFNSSTLYGIKFSSAKLDGANFTDCTIEGCNFSYADLNNATFSRSLLIDCDITGASLDNADFTGVHHTDITVVIDEKGARKVLDGKNAIGYLRYRGAKTDQVENLYVLKNHQDFPVVDKILVKLAEHPIRQRIGLEQRGAARQDVTLAKSFMLFLEQNKLVAVCKNRKELVEVTDKGREIINLYSKSDTVPEAILQFFE</sequence>
<dbReference type="STRING" id="443144.GM21_3074"/>
<evidence type="ECO:0000313" key="2">
    <source>
        <dbReference type="EMBL" id="ACT19102.1"/>
    </source>
</evidence>
<dbReference type="PANTHER" id="PTHR14136:SF17">
    <property type="entry name" value="BTB_POZ DOMAIN-CONTAINING PROTEIN KCTD9"/>
    <property type="match status" value="1"/>
</dbReference>
<dbReference type="eggNOG" id="COG1357">
    <property type="taxonomic scope" value="Bacteria"/>
</dbReference>
<reference evidence="2" key="1">
    <citation type="submission" date="2009-07" db="EMBL/GenBank/DDBJ databases">
        <title>Complete sequence of Geobacter sp. M21.</title>
        <authorList>
            <consortium name="US DOE Joint Genome Institute"/>
            <person name="Lucas S."/>
            <person name="Copeland A."/>
            <person name="Lapidus A."/>
            <person name="Glavina del Rio T."/>
            <person name="Dalin E."/>
            <person name="Tice H."/>
            <person name="Bruce D."/>
            <person name="Goodwin L."/>
            <person name="Pitluck S."/>
            <person name="Saunders E."/>
            <person name="Brettin T."/>
            <person name="Detter J.C."/>
            <person name="Han C."/>
            <person name="Larimer F."/>
            <person name="Land M."/>
            <person name="Hauser L."/>
            <person name="Kyrpides N."/>
            <person name="Ovchinnikova G."/>
            <person name="Lovley D."/>
        </authorList>
    </citation>
    <scope>NUCLEOTIDE SEQUENCE [LARGE SCALE GENOMIC DNA]</scope>
    <source>
        <strain evidence="2">M21</strain>
    </source>
</reference>
<dbReference type="AlphaFoldDB" id="C6E3B0"/>
<dbReference type="PANTHER" id="PTHR14136">
    <property type="entry name" value="BTB_POZ DOMAIN-CONTAINING PROTEIN KCTD9"/>
    <property type="match status" value="1"/>
</dbReference>
<proteinExistence type="predicted"/>
<dbReference type="HOGENOM" id="CLU_335173_0_0_7"/>
<dbReference type="SUPFAM" id="SSF141571">
    <property type="entry name" value="Pentapeptide repeat-like"/>
    <property type="match status" value="1"/>
</dbReference>
<dbReference type="SUPFAM" id="SSF52540">
    <property type="entry name" value="P-loop containing nucleoside triphosphate hydrolases"/>
    <property type="match status" value="1"/>
</dbReference>
<name>C6E3B0_GEOSM</name>
<gene>
    <name evidence="2" type="ordered locus">GM21_3074</name>
</gene>
<dbReference type="InterPro" id="IPR007111">
    <property type="entry name" value="NACHT_NTPase"/>
</dbReference>
<dbReference type="Pfam" id="PF05729">
    <property type="entry name" value="NACHT"/>
    <property type="match status" value="1"/>
</dbReference>
<protein>
    <submittedName>
        <fullName evidence="2">Putative signal transduction protein with Nacht domain</fullName>
    </submittedName>
</protein>
<accession>C6E3B0</accession>
<evidence type="ECO:0000259" key="1">
    <source>
        <dbReference type="PROSITE" id="PS50837"/>
    </source>
</evidence>
<dbReference type="KEGG" id="gem:GM21_3074"/>
<dbReference type="eggNOG" id="COG5635">
    <property type="taxonomic scope" value="Bacteria"/>
</dbReference>
<dbReference type="InterPro" id="IPR001646">
    <property type="entry name" value="5peptide_repeat"/>
</dbReference>
<dbReference type="EMBL" id="CP001661">
    <property type="protein sequence ID" value="ACT19102.1"/>
    <property type="molecule type" value="Genomic_DNA"/>
</dbReference>
<dbReference type="Gene3D" id="2.160.20.80">
    <property type="entry name" value="E3 ubiquitin-protein ligase SopA"/>
    <property type="match status" value="1"/>
</dbReference>